<dbReference type="Proteomes" id="UP000663852">
    <property type="component" value="Unassembled WGS sequence"/>
</dbReference>
<dbReference type="PROSITE" id="PS51257">
    <property type="entry name" value="PROKAR_LIPOPROTEIN"/>
    <property type="match status" value="1"/>
</dbReference>
<protein>
    <submittedName>
        <fullName evidence="2">Uncharacterized protein</fullName>
    </submittedName>
</protein>
<name>A0A813NBT0_ADIRI</name>
<evidence type="ECO:0000256" key="1">
    <source>
        <dbReference type="SAM" id="SignalP"/>
    </source>
</evidence>
<organism evidence="2 3">
    <name type="scientific">Adineta ricciae</name>
    <name type="common">Rotifer</name>
    <dbReference type="NCBI Taxonomy" id="249248"/>
    <lineage>
        <taxon>Eukaryota</taxon>
        <taxon>Metazoa</taxon>
        <taxon>Spiralia</taxon>
        <taxon>Gnathifera</taxon>
        <taxon>Rotifera</taxon>
        <taxon>Eurotatoria</taxon>
        <taxon>Bdelloidea</taxon>
        <taxon>Adinetida</taxon>
        <taxon>Adinetidae</taxon>
        <taxon>Adineta</taxon>
    </lineage>
</organism>
<keyword evidence="1" id="KW-0732">Signal</keyword>
<feature type="chain" id="PRO_5032931807" evidence="1">
    <location>
        <begin position="21"/>
        <end position="103"/>
    </location>
</feature>
<reference evidence="2" key="1">
    <citation type="submission" date="2021-02" db="EMBL/GenBank/DDBJ databases">
        <authorList>
            <person name="Nowell W R."/>
        </authorList>
    </citation>
    <scope>NUCLEOTIDE SEQUENCE</scope>
</reference>
<feature type="signal peptide" evidence="1">
    <location>
        <begin position="1"/>
        <end position="20"/>
    </location>
</feature>
<evidence type="ECO:0000313" key="3">
    <source>
        <dbReference type="Proteomes" id="UP000663852"/>
    </source>
</evidence>
<gene>
    <name evidence="2" type="ORF">EDS130_LOCUS1313</name>
</gene>
<accession>A0A813NBT0</accession>
<proteinExistence type="predicted"/>
<sequence>MIMKFYCLFFILGLIASISCRSIQFNINTTNEPISATTLAPEKIHVTIHENSYTAEDEYKYINECVQKCMENRPQKQQSNSNAFDAGRDNCIQIQCRIYQRRR</sequence>
<dbReference type="OrthoDB" id="9982759at2759"/>
<dbReference type="EMBL" id="CAJNOJ010000003">
    <property type="protein sequence ID" value="CAF0734128.1"/>
    <property type="molecule type" value="Genomic_DNA"/>
</dbReference>
<dbReference type="AlphaFoldDB" id="A0A813NBT0"/>
<evidence type="ECO:0000313" key="2">
    <source>
        <dbReference type="EMBL" id="CAF0734128.1"/>
    </source>
</evidence>
<comment type="caution">
    <text evidence="2">The sequence shown here is derived from an EMBL/GenBank/DDBJ whole genome shotgun (WGS) entry which is preliminary data.</text>
</comment>